<evidence type="ECO:0000256" key="3">
    <source>
        <dbReference type="ARBA" id="ARBA00022676"/>
    </source>
</evidence>
<evidence type="ECO:0000256" key="10">
    <source>
        <dbReference type="RuleBase" id="RU363063"/>
    </source>
</evidence>
<evidence type="ECO:0000256" key="5">
    <source>
        <dbReference type="ARBA" id="ARBA00022692"/>
    </source>
</evidence>
<dbReference type="Proteomes" id="UP000887565">
    <property type="component" value="Unplaced"/>
</dbReference>
<accession>A0A915L5H3</accession>
<comment type="subcellular location">
    <subcellularLocation>
        <location evidence="1 10">Golgi apparatus membrane</location>
        <topology evidence="1 10">Single-pass type II membrane protein</topology>
    </subcellularLocation>
</comment>
<dbReference type="GO" id="GO:0006493">
    <property type="term" value="P:protein O-linked glycosylation"/>
    <property type="evidence" value="ECO:0007669"/>
    <property type="project" value="TreeGrafter"/>
</dbReference>
<evidence type="ECO:0000313" key="11">
    <source>
        <dbReference type="Proteomes" id="UP000887565"/>
    </source>
</evidence>
<evidence type="ECO:0000313" key="12">
    <source>
        <dbReference type="WBParaSite" id="nRc.2.0.1.t46335-RA"/>
    </source>
</evidence>
<keyword evidence="6 10" id="KW-0735">Signal-anchor</keyword>
<sequence length="391" mass="45752">MDRRVRLHTFTIALLTFVLTVFILLLLSAPYFDFQVYYEQKARSPFPKMLDEELLYDHPESYEYCFEKARTTKPAQGKWIVEPYACSNDVNVVVMVKSSTDRNENRHIIRKTWGQNVQLLNGKDKRLIFRTIFIIGFSSIQSTSPINRYLQAENQKYKDILQVDIQDGLAVPSFIEKTLNGLRFLDKSCPNVSMILIADDDTILAPWLLFGKIAPIDDIIQNADLSYFGGLPFLMNIVPRRLSQESRITFPRDKYPCYSVPLYLRAFAMLISQKTMKRLLEETENYYSSLFIDDIYLSWLAYRLNLTFTEFPKQLYDGSCLFDNLMHSQGQYEIHLKHESVDNIAFFHQCDAPQMQIDIWHRLCESFVTNDSTVLNIHASYCDMYIERALI</sequence>
<evidence type="ECO:0000256" key="2">
    <source>
        <dbReference type="ARBA" id="ARBA00008661"/>
    </source>
</evidence>
<keyword evidence="4" id="KW-0808">Transferase</keyword>
<keyword evidence="7 10" id="KW-1133">Transmembrane helix</keyword>
<name>A0A915L5H3_ROMCU</name>
<dbReference type="EC" id="2.4.1.-" evidence="10"/>
<dbReference type="Pfam" id="PF01762">
    <property type="entry name" value="Galactosyl_T"/>
    <property type="match status" value="1"/>
</dbReference>
<dbReference type="PANTHER" id="PTHR11214:SF378">
    <property type="entry name" value="BETA-1,3-GALACTOSYLTRANSFERASE 4"/>
    <property type="match status" value="1"/>
</dbReference>
<evidence type="ECO:0000256" key="1">
    <source>
        <dbReference type="ARBA" id="ARBA00004323"/>
    </source>
</evidence>
<comment type="similarity">
    <text evidence="2 10">Belongs to the glycosyltransferase 31 family.</text>
</comment>
<evidence type="ECO:0000256" key="6">
    <source>
        <dbReference type="ARBA" id="ARBA00022968"/>
    </source>
</evidence>
<keyword evidence="3 10" id="KW-0328">Glycosyltransferase</keyword>
<evidence type="ECO:0000256" key="8">
    <source>
        <dbReference type="ARBA" id="ARBA00023034"/>
    </source>
</evidence>
<proteinExistence type="inferred from homology"/>
<feature type="transmembrane region" description="Helical" evidence="10">
    <location>
        <begin position="12"/>
        <end position="32"/>
    </location>
</feature>
<keyword evidence="5 10" id="KW-0812">Transmembrane</keyword>
<dbReference type="GO" id="GO:0016758">
    <property type="term" value="F:hexosyltransferase activity"/>
    <property type="evidence" value="ECO:0007669"/>
    <property type="project" value="InterPro"/>
</dbReference>
<keyword evidence="9 10" id="KW-0472">Membrane</keyword>
<organism evidence="11 12">
    <name type="scientific">Romanomermis culicivorax</name>
    <name type="common">Nematode worm</name>
    <dbReference type="NCBI Taxonomy" id="13658"/>
    <lineage>
        <taxon>Eukaryota</taxon>
        <taxon>Metazoa</taxon>
        <taxon>Ecdysozoa</taxon>
        <taxon>Nematoda</taxon>
        <taxon>Enoplea</taxon>
        <taxon>Dorylaimia</taxon>
        <taxon>Mermithida</taxon>
        <taxon>Mermithoidea</taxon>
        <taxon>Mermithidae</taxon>
        <taxon>Romanomermis</taxon>
    </lineage>
</organism>
<evidence type="ECO:0000256" key="7">
    <source>
        <dbReference type="ARBA" id="ARBA00022989"/>
    </source>
</evidence>
<reference evidence="12" key="1">
    <citation type="submission" date="2022-11" db="UniProtKB">
        <authorList>
            <consortium name="WormBaseParasite"/>
        </authorList>
    </citation>
    <scope>IDENTIFICATION</scope>
</reference>
<dbReference type="AlphaFoldDB" id="A0A915L5H3"/>
<dbReference type="PANTHER" id="PTHR11214">
    <property type="entry name" value="BETA-1,3-N-ACETYLGLUCOSAMINYLTRANSFERASE"/>
    <property type="match status" value="1"/>
</dbReference>
<protein>
    <recommendedName>
        <fullName evidence="10">Hexosyltransferase</fullName>
        <ecNumber evidence="10">2.4.1.-</ecNumber>
    </recommendedName>
</protein>
<dbReference type="InterPro" id="IPR002659">
    <property type="entry name" value="Glyco_trans_31"/>
</dbReference>
<dbReference type="WBParaSite" id="nRc.2.0.1.t46335-RA">
    <property type="protein sequence ID" value="nRc.2.0.1.t46335-RA"/>
    <property type="gene ID" value="nRc.2.0.1.g46335"/>
</dbReference>
<evidence type="ECO:0000256" key="9">
    <source>
        <dbReference type="ARBA" id="ARBA00023136"/>
    </source>
</evidence>
<keyword evidence="11" id="KW-1185">Reference proteome</keyword>
<keyword evidence="8 10" id="KW-0333">Golgi apparatus</keyword>
<evidence type="ECO:0000256" key="4">
    <source>
        <dbReference type="ARBA" id="ARBA00022679"/>
    </source>
</evidence>
<dbReference type="GO" id="GO:0000139">
    <property type="term" value="C:Golgi membrane"/>
    <property type="evidence" value="ECO:0007669"/>
    <property type="project" value="UniProtKB-SubCell"/>
</dbReference>